<dbReference type="AlphaFoldDB" id="A0A6J2RIH0"/>
<dbReference type="RefSeq" id="XP_029310693.1">
    <property type="nucleotide sequence ID" value="XM_029454833.1"/>
</dbReference>
<evidence type="ECO:0000256" key="3">
    <source>
        <dbReference type="ARBA" id="ARBA00022588"/>
    </source>
</evidence>
<evidence type="ECO:0000256" key="1">
    <source>
        <dbReference type="ARBA" id="ARBA00004514"/>
    </source>
</evidence>
<comment type="subcellular location">
    <subcellularLocation>
        <location evidence="1">Cytoplasm</location>
        <location evidence="1">Cytosol</location>
    </subcellularLocation>
</comment>
<dbReference type="PROSITE" id="PS51830">
    <property type="entry name" value="FIIND"/>
    <property type="match status" value="1"/>
</dbReference>
<dbReference type="Proteomes" id="UP000504630">
    <property type="component" value="Chromosome 18"/>
</dbReference>
<dbReference type="GeneID" id="115023651"/>
<dbReference type="PANTHER" id="PTHR46985">
    <property type="entry name" value="NACHT, LRR AND PYD DOMAINS-CONTAINING PROTEIN 1"/>
    <property type="match status" value="1"/>
</dbReference>
<name>A0A6J2RIH0_COTGO</name>
<feature type="domain" description="FIIND" evidence="5">
    <location>
        <begin position="5"/>
        <end position="279"/>
    </location>
</feature>
<accession>A0A6J2RIH0</accession>
<keyword evidence="3" id="KW-0399">Innate immunity</keyword>
<keyword evidence="4" id="KW-0391">Immunity</keyword>
<dbReference type="InParanoid" id="A0A6J2RIH0"/>
<reference evidence="7" key="1">
    <citation type="submission" date="2025-08" db="UniProtKB">
        <authorList>
            <consortium name="RefSeq"/>
        </authorList>
    </citation>
    <scope>IDENTIFICATION</scope>
</reference>
<evidence type="ECO:0000259" key="5">
    <source>
        <dbReference type="PROSITE" id="PS51830"/>
    </source>
</evidence>
<keyword evidence="2" id="KW-0963">Cytoplasm</keyword>
<dbReference type="KEGG" id="cgob:115023651"/>
<evidence type="ECO:0000256" key="4">
    <source>
        <dbReference type="ARBA" id="ARBA00022859"/>
    </source>
</evidence>
<keyword evidence="6" id="KW-1185">Reference proteome</keyword>
<dbReference type="GO" id="GO:0045087">
    <property type="term" value="P:innate immune response"/>
    <property type="evidence" value="ECO:0007669"/>
    <property type="project" value="UniProtKB-KW"/>
</dbReference>
<dbReference type="OrthoDB" id="8869108at2759"/>
<dbReference type="Pfam" id="PF13553">
    <property type="entry name" value="FIIND"/>
    <property type="match status" value="1"/>
</dbReference>
<dbReference type="PANTHER" id="PTHR46985:SF2">
    <property type="entry name" value="APOPTOSIS-ASSOCIATED SPECK-LIKE PROTEIN CONTAINING A CARD"/>
    <property type="match status" value="1"/>
</dbReference>
<dbReference type="InterPro" id="IPR051249">
    <property type="entry name" value="NLRP_Inflammasome"/>
</dbReference>
<evidence type="ECO:0000256" key="2">
    <source>
        <dbReference type="ARBA" id="ARBA00022490"/>
    </source>
</evidence>
<proteinExistence type="predicted"/>
<organism evidence="6 7">
    <name type="scientific">Cottoperca gobio</name>
    <name type="common">Frogmouth</name>
    <name type="synonym">Aphritis gobio</name>
    <dbReference type="NCBI Taxonomy" id="56716"/>
    <lineage>
        <taxon>Eukaryota</taxon>
        <taxon>Metazoa</taxon>
        <taxon>Chordata</taxon>
        <taxon>Craniata</taxon>
        <taxon>Vertebrata</taxon>
        <taxon>Euteleostomi</taxon>
        <taxon>Actinopterygii</taxon>
        <taxon>Neopterygii</taxon>
        <taxon>Teleostei</taxon>
        <taxon>Neoteleostei</taxon>
        <taxon>Acanthomorphata</taxon>
        <taxon>Eupercaria</taxon>
        <taxon>Perciformes</taxon>
        <taxon>Notothenioidei</taxon>
        <taxon>Bovichtidae</taxon>
        <taxon>Cottoperca</taxon>
    </lineage>
</organism>
<evidence type="ECO:0000313" key="7">
    <source>
        <dbReference type="RefSeq" id="XP_029310693.1"/>
    </source>
</evidence>
<dbReference type="InterPro" id="IPR025307">
    <property type="entry name" value="FIIND_dom"/>
</dbReference>
<dbReference type="Pfam" id="PF23679">
    <property type="entry name" value="UPA-FIIND"/>
    <property type="match status" value="1"/>
</dbReference>
<sequence>MFCLLKQDSSNWIKLEPTVGEDKTYSHQSDAGRFECSESALRWVCKEKVIFKYQFCSWDEHMKRPSCVDYMPAGPLLDITLTSGKIEEVHLPHWICVDLNSKMSDMFKVLHVDTCGDFVEQVSEVTSYHVKLFQPDFSPLGAMIRRTFGLPVKVFYDTLIYRTHKEFLTLDVYLVPPDPAVKQEVEQEQNPHGSIKLLKPGPDKSLQLGDKFSLTTNKTDADIQPSTRELRCDGRNYFEVFIRDADSDFTLRLQSKQNTVWTCTIHKGDYQSQTTDHNEGKKRKIRIDE</sequence>
<protein>
    <submittedName>
        <fullName evidence="7">NACHT, LRR and PYD domains-containing protein 1a-like isoform X1</fullName>
    </submittedName>
</protein>
<gene>
    <name evidence="7" type="primary">LOC115023651</name>
</gene>
<dbReference type="GO" id="GO:0005829">
    <property type="term" value="C:cytosol"/>
    <property type="evidence" value="ECO:0007669"/>
    <property type="project" value="UniProtKB-SubCell"/>
</dbReference>
<evidence type="ECO:0000313" key="6">
    <source>
        <dbReference type="Proteomes" id="UP000504630"/>
    </source>
</evidence>